<organism evidence="3">
    <name type="scientific">Strongyloides stercoralis</name>
    <name type="common">Threadworm</name>
    <dbReference type="NCBI Taxonomy" id="6248"/>
    <lineage>
        <taxon>Eukaryota</taxon>
        <taxon>Metazoa</taxon>
        <taxon>Ecdysozoa</taxon>
        <taxon>Nematoda</taxon>
        <taxon>Chromadorea</taxon>
        <taxon>Rhabditida</taxon>
        <taxon>Tylenchina</taxon>
        <taxon>Panagrolaimomorpha</taxon>
        <taxon>Strongyloidoidea</taxon>
        <taxon>Strongyloididae</taxon>
        <taxon>Strongyloides</taxon>
    </lineage>
</organism>
<dbReference type="WBParaSite" id="TCONS_00000876.p1">
    <property type="protein sequence ID" value="TCONS_00000876.p1"/>
    <property type="gene ID" value="XLOC_000836"/>
</dbReference>
<dbReference type="WBParaSite" id="SSTP_0000901400.1">
    <property type="protein sequence ID" value="SSTP_0000901400.1"/>
    <property type="gene ID" value="SSTP_0000901400"/>
</dbReference>
<dbReference type="Proteomes" id="UP000035681">
    <property type="component" value="Unplaced"/>
</dbReference>
<evidence type="ECO:0000256" key="1">
    <source>
        <dbReference type="SAM" id="Coils"/>
    </source>
</evidence>
<reference evidence="3" key="1">
    <citation type="submission" date="2015-08" db="UniProtKB">
        <authorList>
            <consortium name="WormBaseParasite"/>
        </authorList>
    </citation>
    <scope>IDENTIFICATION</scope>
</reference>
<evidence type="ECO:0000313" key="2">
    <source>
        <dbReference type="Proteomes" id="UP000035681"/>
    </source>
</evidence>
<sequence>MLKGEDIKNNIINAIRENRDEDNKAYVQKIKDRLQESLGKYEKIKIDVKKQSVDSKNYKKMCNKFERALQISEVAQTTGVDEILSCIYEMKKNSFENQILEEKFREKEKIVKEFLKKNSTDIEMVDVEKENYLIQQLKDLISLSEEVMELIKVNDSFEKEDELLDKKLETMKIRMKLLEEDEKTLEKLEGLVNCSEADFSNIDFLSQYNNTNESRITNNKLCELIEKLHSKMIKNIELDNETKIITKEIEKLDNLSNQLEYLRKLSEIDFTEIKNFDPTELLKNFPSLAEEIIKFKEFKNKVDEKKLSYQKRLEEFESLYSQKMKEFDKLNTEKKDIIETINELNGEVDNLREQCGDKAYMLDDMVLDKIRKESLMLEECLNMTKQIEDEQEEK</sequence>
<protein>
    <submittedName>
        <fullName evidence="3">Reticulocyte binding protein</fullName>
    </submittedName>
</protein>
<keyword evidence="1" id="KW-0175">Coiled coil</keyword>
<feature type="coiled-coil region" evidence="1">
    <location>
        <begin position="238"/>
        <end position="265"/>
    </location>
</feature>
<accession>A0A0K0EHR0</accession>
<dbReference type="AlphaFoldDB" id="A0A0K0EHR0"/>
<proteinExistence type="predicted"/>
<keyword evidence="2" id="KW-1185">Reference proteome</keyword>
<feature type="coiled-coil region" evidence="1">
    <location>
        <begin position="168"/>
        <end position="198"/>
    </location>
</feature>
<name>A0A0K0EHR0_STRER</name>
<feature type="coiled-coil region" evidence="1">
    <location>
        <begin position="313"/>
        <end position="354"/>
    </location>
</feature>
<evidence type="ECO:0000313" key="3">
    <source>
        <dbReference type="WBParaSite" id="SSTP_0000901400.1"/>
    </source>
</evidence>